<dbReference type="GO" id="GO:0045893">
    <property type="term" value="P:positive regulation of DNA-templated transcription"/>
    <property type="evidence" value="ECO:0007669"/>
    <property type="project" value="InterPro"/>
</dbReference>
<dbReference type="EMBL" id="AWUE01016288">
    <property type="protein sequence ID" value="OMO93132.1"/>
    <property type="molecule type" value="Genomic_DNA"/>
</dbReference>
<proteinExistence type="predicted"/>
<dbReference type="GO" id="GO:0003700">
    <property type="term" value="F:DNA-binding transcription factor activity"/>
    <property type="evidence" value="ECO:0007669"/>
    <property type="project" value="InterPro"/>
</dbReference>
<organism evidence="3 4">
    <name type="scientific">Corchorus olitorius</name>
    <dbReference type="NCBI Taxonomy" id="93759"/>
    <lineage>
        <taxon>Eukaryota</taxon>
        <taxon>Viridiplantae</taxon>
        <taxon>Streptophyta</taxon>
        <taxon>Embryophyta</taxon>
        <taxon>Tracheophyta</taxon>
        <taxon>Spermatophyta</taxon>
        <taxon>Magnoliopsida</taxon>
        <taxon>eudicotyledons</taxon>
        <taxon>Gunneridae</taxon>
        <taxon>Pentapetalae</taxon>
        <taxon>rosids</taxon>
        <taxon>malvids</taxon>
        <taxon>Malvales</taxon>
        <taxon>Malvaceae</taxon>
        <taxon>Grewioideae</taxon>
        <taxon>Apeibeae</taxon>
        <taxon>Corchorus</taxon>
    </lineage>
</organism>
<name>A0A1R3JE93_9ROSI</name>
<evidence type="ECO:0000256" key="2">
    <source>
        <dbReference type="ARBA" id="ARBA00023125"/>
    </source>
</evidence>
<evidence type="ECO:0000256" key="1">
    <source>
        <dbReference type="ARBA" id="ARBA00004123"/>
    </source>
</evidence>
<dbReference type="OrthoDB" id="1736408at2759"/>
<dbReference type="PANTHER" id="PTHR31312:SF4">
    <property type="entry name" value="TWO-COMPONENT RESPONSE REGULATOR-LIKE APRR2"/>
    <property type="match status" value="1"/>
</dbReference>
<dbReference type="PANTHER" id="PTHR31312">
    <property type="entry name" value="TRANSCRIPTION ACTIVATOR GLK1"/>
    <property type="match status" value="1"/>
</dbReference>
<dbReference type="InterPro" id="IPR044825">
    <property type="entry name" value="GLK1/2-like"/>
</dbReference>
<gene>
    <name evidence="3" type="ORF">COLO4_17104</name>
</gene>
<comment type="caution">
    <text evidence="3">The sequence shown here is derived from an EMBL/GenBank/DDBJ whole genome shotgun (WGS) entry which is preliminary data.</text>
</comment>
<keyword evidence="2" id="KW-0238">DNA-binding</keyword>
<reference evidence="4" key="1">
    <citation type="submission" date="2013-09" db="EMBL/GenBank/DDBJ databases">
        <title>Corchorus olitorius genome sequencing.</title>
        <authorList>
            <person name="Alam M."/>
            <person name="Haque M.S."/>
            <person name="Islam M.S."/>
            <person name="Emdad E.M."/>
            <person name="Islam M.M."/>
            <person name="Ahmed B."/>
            <person name="Halim A."/>
            <person name="Hossen Q.M.M."/>
            <person name="Hossain M.Z."/>
            <person name="Ahmed R."/>
            <person name="Khan M.M."/>
            <person name="Islam R."/>
            <person name="Rashid M.M."/>
            <person name="Khan S.A."/>
            <person name="Rahman M.S."/>
            <person name="Alam M."/>
            <person name="Yahiya A.S."/>
            <person name="Khan M.S."/>
            <person name="Azam M.S."/>
            <person name="Haque T."/>
            <person name="Lashkar M.Z.H."/>
            <person name="Akhand A.I."/>
            <person name="Morshed G."/>
            <person name="Roy S."/>
            <person name="Uddin K.S."/>
            <person name="Rabeya T."/>
            <person name="Hossain A.S."/>
            <person name="Chowdhury A."/>
            <person name="Snigdha A.R."/>
            <person name="Mortoza M.S."/>
            <person name="Matin S.A."/>
            <person name="Hoque S.M.E."/>
            <person name="Islam M.K."/>
            <person name="Roy D.K."/>
            <person name="Haider R."/>
            <person name="Moosa M.M."/>
            <person name="Elias S.M."/>
            <person name="Hasan A.M."/>
            <person name="Jahan S."/>
            <person name="Shafiuddin M."/>
            <person name="Mahmood N."/>
            <person name="Shommy N.S."/>
        </authorList>
    </citation>
    <scope>NUCLEOTIDE SEQUENCE [LARGE SCALE GENOMIC DNA]</scope>
    <source>
        <strain evidence="4">cv. O-4</strain>
    </source>
</reference>
<dbReference type="STRING" id="93759.A0A1R3JE93"/>
<dbReference type="GO" id="GO:0000976">
    <property type="term" value="F:transcription cis-regulatory region binding"/>
    <property type="evidence" value="ECO:0007669"/>
    <property type="project" value="TreeGrafter"/>
</dbReference>
<accession>A0A1R3JE93</accession>
<keyword evidence="4" id="KW-1185">Reference proteome</keyword>
<comment type="subcellular location">
    <subcellularLocation>
        <location evidence="1">Nucleus</location>
    </subcellularLocation>
</comment>
<sequence>MECRSPMTPNSIEHQPEEEIIDQVVKEAINKPWLPLPLGLKPPSTDIVLAELSRQGISTIPPHINGSNS</sequence>
<dbReference type="AlphaFoldDB" id="A0A1R3JE93"/>
<dbReference type="Proteomes" id="UP000187203">
    <property type="component" value="Unassembled WGS sequence"/>
</dbReference>
<dbReference type="GO" id="GO:0005634">
    <property type="term" value="C:nucleus"/>
    <property type="evidence" value="ECO:0007669"/>
    <property type="project" value="UniProtKB-SubCell"/>
</dbReference>
<evidence type="ECO:0000313" key="3">
    <source>
        <dbReference type="EMBL" id="OMO93132.1"/>
    </source>
</evidence>
<protein>
    <submittedName>
        <fullName evidence="3">Two-component response regulator-like APRR2</fullName>
    </submittedName>
</protein>
<evidence type="ECO:0000313" key="4">
    <source>
        <dbReference type="Proteomes" id="UP000187203"/>
    </source>
</evidence>